<dbReference type="PANTHER" id="PTHR37449">
    <property type="match status" value="1"/>
</dbReference>
<gene>
    <name evidence="2" type="ordered locus">PH1279</name>
</gene>
<dbReference type="PIR" id="D71073">
    <property type="entry name" value="D71073"/>
</dbReference>
<dbReference type="Proteomes" id="UP000000752">
    <property type="component" value="Chromosome"/>
</dbReference>
<keyword evidence="1" id="KW-0812">Transmembrane</keyword>
<keyword evidence="1" id="KW-1133">Transmembrane helix</keyword>
<proteinExistence type="predicted"/>
<dbReference type="KEGG" id="pho:PH1279"/>
<protein>
    <submittedName>
        <fullName evidence="2">Uncharacterized protein</fullName>
    </submittedName>
</protein>
<evidence type="ECO:0000313" key="2">
    <source>
        <dbReference type="EMBL" id="BAA30382.1"/>
    </source>
</evidence>
<keyword evidence="3" id="KW-1185">Reference proteome</keyword>
<organism evidence="2 3">
    <name type="scientific">Pyrococcus horikoshii (strain ATCC 700860 / DSM 12428 / JCM 9974 / NBRC 100139 / OT-3)</name>
    <dbReference type="NCBI Taxonomy" id="70601"/>
    <lineage>
        <taxon>Archaea</taxon>
        <taxon>Methanobacteriati</taxon>
        <taxon>Methanobacteriota</taxon>
        <taxon>Thermococci</taxon>
        <taxon>Thermococcales</taxon>
        <taxon>Thermococcaceae</taxon>
        <taxon>Pyrococcus</taxon>
    </lineage>
</organism>
<evidence type="ECO:0000256" key="1">
    <source>
        <dbReference type="SAM" id="Phobius"/>
    </source>
</evidence>
<keyword evidence="1" id="KW-0472">Membrane</keyword>
<dbReference type="EnsemblBacteria" id="BAA30382">
    <property type="protein sequence ID" value="BAA30382"/>
    <property type="gene ID" value="BAA30382"/>
</dbReference>
<accession>O59027</accession>
<dbReference type="EMBL" id="BA000001">
    <property type="protein sequence ID" value="BAA30382.1"/>
    <property type="molecule type" value="Genomic_DNA"/>
</dbReference>
<reference evidence="2 3" key="1">
    <citation type="journal article" date="1998" name="DNA Res.">
        <title>Complete sequence and gene organization of the genome of a hyper-thermophilic archaebacterium, Pyrococcus horikoshii OT3.</title>
        <authorList>
            <person name="Kawarabayasi Y."/>
            <person name="Sawada M."/>
            <person name="Horikawa H."/>
            <person name="Haikawa Y."/>
            <person name="Hino Y."/>
            <person name="Yamamoto S."/>
            <person name="Sekine M."/>
            <person name="Baba S."/>
            <person name="Kosugi H."/>
            <person name="Hosoyama A."/>
            <person name="Nagai Y."/>
            <person name="Sakai M."/>
            <person name="Ogura K."/>
            <person name="Otuka R."/>
            <person name="Nakazawa H."/>
            <person name="Takamiya M."/>
            <person name="Ohfuku Y."/>
            <person name="Funahashi T."/>
            <person name="Tanaka T."/>
            <person name="Kudoh Y."/>
            <person name="Yamazaki J."/>
            <person name="Kushida N."/>
            <person name="Oguchi A."/>
            <person name="Aoki K."/>
            <person name="Nakamura Y."/>
            <person name="Robb T.F."/>
            <person name="Horikoshi K."/>
            <person name="Masuchi Y."/>
            <person name="Shizuya H."/>
            <person name="Kikuchi H."/>
        </authorList>
    </citation>
    <scope>NUCLEOTIDE SEQUENCE [LARGE SCALE GENOMIC DNA]</scope>
    <source>
        <strain evidence="3">ATCC 700860 / DSM 12428 / JCM 9974 / NBRC 100139 / OT-3</strain>
    </source>
</reference>
<evidence type="ECO:0000313" key="3">
    <source>
        <dbReference type="Proteomes" id="UP000000752"/>
    </source>
</evidence>
<dbReference type="AlphaFoldDB" id="O59027"/>
<feature type="transmembrane region" description="Helical" evidence="1">
    <location>
        <begin position="164"/>
        <end position="184"/>
    </location>
</feature>
<dbReference type="PANTHER" id="PTHR37449:SF1">
    <property type="entry name" value="OS02G0159950 PROTEIN"/>
    <property type="match status" value="1"/>
</dbReference>
<name>O59027_PYRHO</name>
<sequence length="189" mass="20673">MASSRSQGVFVAVSTITFLLLSLNPSISANNVPIILLAASSRLDLFMVRESTSSINITLGLSCLAKEKRAETNFEDSPKYLLRRSLAFTLKNVAFKLFAVALASKLFPVPGGPNRSIPWGGSIGDFAMLNPTACAINFLASFNPPMSFQVTVLFFIRTFNLSKYSFLASFFFLIFLALSSHFFASSRSI</sequence>